<dbReference type="RefSeq" id="XP_075109183.1">
    <property type="nucleotide sequence ID" value="XM_075253082.1"/>
</dbReference>
<proteinExistence type="predicted"/>
<accession>A0AC58UI88</accession>
<evidence type="ECO:0000313" key="2">
    <source>
        <dbReference type="RefSeq" id="XP_075109183.1"/>
    </source>
</evidence>
<organism evidence="1 2">
    <name type="scientific">Nicotiana tabacum</name>
    <name type="common">Common tobacco</name>
    <dbReference type="NCBI Taxonomy" id="4097"/>
    <lineage>
        <taxon>Eukaryota</taxon>
        <taxon>Viridiplantae</taxon>
        <taxon>Streptophyta</taxon>
        <taxon>Embryophyta</taxon>
        <taxon>Tracheophyta</taxon>
        <taxon>Spermatophyta</taxon>
        <taxon>Magnoliopsida</taxon>
        <taxon>eudicotyledons</taxon>
        <taxon>Gunneridae</taxon>
        <taxon>Pentapetalae</taxon>
        <taxon>asterids</taxon>
        <taxon>lamiids</taxon>
        <taxon>Solanales</taxon>
        <taxon>Solanaceae</taxon>
        <taxon>Nicotianoideae</taxon>
        <taxon>Nicotianeae</taxon>
        <taxon>Nicotiana</taxon>
    </lineage>
</organism>
<protein>
    <submittedName>
        <fullName evidence="2">Uncharacterized protein LOC142180974</fullName>
    </submittedName>
</protein>
<keyword evidence="1" id="KW-1185">Reference proteome</keyword>
<evidence type="ECO:0000313" key="1">
    <source>
        <dbReference type="Proteomes" id="UP000790787"/>
    </source>
</evidence>
<gene>
    <name evidence="2" type="primary">LOC142180974</name>
</gene>
<sequence length="1014" mass="116470">MKKTNTPQKKSSKAILADIPTFDLGVLTPKSPPKNPQTTHASEQTSGISSPRQIRAEMRSKHLHDVDVGGVDKLVDNQLKRKGKELSVDDDFVDDSPKVQSVKKHKNGPYFAQQNVDYGVRRFHSLCDPSIPSQIQVLLSPNALRVFRKTCFGYLLGLPKICMQNQTLHLLMKYELTKSTDSYFSVLFKGEKLNFSLREFGLITGLNCVNKFSDYGYTSTYVSPLMNTYFPNKERVEKWHLKKVVTNKAWANDVDAVKLCILYMLEFFVCPSDKDHVTFIDKFMFFLIESGNFESYPWGIKSFKQVIESVRHRLNPHVHSYLIWGCSLALQVWLYECCSSVSTELATRCSESIPRILRWSATKGQIWLTAIEEKMIKPEWIKFTNMIESGEELGVLNLPDKIQYEDEHGAQPSHVPTAASPSFEPKYTDCQEDIESVSSKLMKLEKGIVQVDVKLDAYRKDVFEELSSLREFIDQSLKGVMNVINKRFDLDESKFDGSSTKNNYQHQGDSNQQFHFNAGDQLHGSTSNTATISPEHFQPHVDLYPDFQEAAEAYKAEHLQGNIEEEPVIDEVAEPQQAEGEVPQSPIHGVTVTEVVPEGIDKKVVPEGIENKGLTLDDFELPENLSQLVMYGEPIRDESTHVHPSRTRQPGKHARSPFTSLYSSGGSTSVGPKFFYLKHPFTSVIGENVDPELTERFTNWLYIRSDKVSRRRKYYFSKKDNQIKPWLDFGCEKIDKKDWFYDLAHPGQVINNTHIDVIMYYLRKRGKYGPNNNTRFTTTDCLFKTKIERIYDKFISSPPEQRYSVVKPEDDVGEYILGYRILANVAWDLVDYVLMPVNLVENFHWLLLVFDIKDRQLYVYDSMVRANRHKTVETLVDKFSIIIPLYLSCTGFYGKRKDINFKSTKAYIEKPVTYPLDIQWMVAEIPQQKEVSVDCGVFVAVFTEYVSLGDLAIPKEDLSYIDQHRRCYGALLWDYATKKQEDGSISESEVTGRLARRKGALAKNERTRVQRKKK</sequence>
<name>A0AC58UI88_TOBAC</name>
<dbReference type="Proteomes" id="UP000790787">
    <property type="component" value="Chromosome 5"/>
</dbReference>
<reference evidence="2" key="2">
    <citation type="submission" date="2025-08" db="UniProtKB">
        <authorList>
            <consortium name="RefSeq"/>
        </authorList>
    </citation>
    <scope>IDENTIFICATION</scope>
    <source>
        <tissue evidence="2">Leaf</tissue>
    </source>
</reference>
<reference evidence="1" key="1">
    <citation type="journal article" date="2014" name="Nat. Commun.">
        <title>The tobacco genome sequence and its comparison with those of tomato and potato.</title>
        <authorList>
            <person name="Sierro N."/>
            <person name="Battey J.N."/>
            <person name="Ouadi S."/>
            <person name="Bakaher N."/>
            <person name="Bovet L."/>
            <person name="Willig A."/>
            <person name="Goepfert S."/>
            <person name="Peitsch M.C."/>
            <person name="Ivanov N.V."/>
        </authorList>
    </citation>
    <scope>NUCLEOTIDE SEQUENCE [LARGE SCALE GENOMIC DNA]</scope>
</reference>